<dbReference type="EMBL" id="BJWL01000260">
    <property type="protein sequence ID" value="GFS36706.1"/>
    <property type="molecule type" value="Genomic_DNA"/>
</dbReference>
<evidence type="ECO:0008006" key="3">
    <source>
        <dbReference type="Google" id="ProtNLM"/>
    </source>
</evidence>
<dbReference type="OrthoDB" id="1915348at2759"/>
<accession>A0A7J0DJV5</accession>
<keyword evidence="2" id="KW-1185">Reference proteome</keyword>
<dbReference type="InterPro" id="IPR038588">
    <property type="entry name" value="XS_domain_sf"/>
</dbReference>
<reference evidence="2" key="1">
    <citation type="submission" date="2019-07" db="EMBL/GenBank/DDBJ databases">
        <title>De Novo Assembly of kiwifruit Actinidia rufa.</title>
        <authorList>
            <person name="Sugita-Konishi S."/>
            <person name="Sato K."/>
            <person name="Mori E."/>
            <person name="Abe Y."/>
            <person name="Kisaki G."/>
            <person name="Hamano K."/>
            <person name="Suezawa K."/>
            <person name="Otani M."/>
            <person name="Fukuda T."/>
            <person name="Manabe T."/>
            <person name="Gomi K."/>
            <person name="Tabuchi M."/>
            <person name="Akimitsu K."/>
            <person name="Kataoka I."/>
        </authorList>
    </citation>
    <scope>NUCLEOTIDE SEQUENCE [LARGE SCALE GENOMIC DNA]</scope>
    <source>
        <strain evidence="2">cv. Fuchu</strain>
    </source>
</reference>
<name>A0A7J0DJV5_9ERIC</name>
<sequence length="102" mass="11411">MHGLILHTYNPDRADLLVDHLGLHKALCVLMGWNYSMPPDNSKAYQSLSADEAATNQDDLIMWPPQVVIHNTNTGKGKEGRIEGLGNKVMDNIIRGILPFFR</sequence>
<dbReference type="Gene3D" id="3.30.70.2890">
    <property type="entry name" value="XS domain"/>
    <property type="match status" value="1"/>
</dbReference>
<protein>
    <recommendedName>
        <fullName evidence="3">XS domain-containing protein</fullName>
    </recommendedName>
</protein>
<dbReference type="Proteomes" id="UP000585474">
    <property type="component" value="Unassembled WGS sequence"/>
</dbReference>
<organism evidence="1 2">
    <name type="scientific">Actinidia rufa</name>
    <dbReference type="NCBI Taxonomy" id="165716"/>
    <lineage>
        <taxon>Eukaryota</taxon>
        <taxon>Viridiplantae</taxon>
        <taxon>Streptophyta</taxon>
        <taxon>Embryophyta</taxon>
        <taxon>Tracheophyta</taxon>
        <taxon>Spermatophyta</taxon>
        <taxon>Magnoliopsida</taxon>
        <taxon>eudicotyledons</taxon>
        <taxon>Gunneridae</taxon>
        <taxon>Pentapetalae</taxon>
        <taxon>asterids</taxon>
        <taxon>Ericales</taxon>
        <taxon>Actinidiaceae</taxon>
        <taxon>Actinidia</taxon>
    </lineage>
</organism>
<dbReference type="PANTHER" id="PTHR46619">
    <property type="entry name" value="RNA RECOGNITION MOTIF XS DOMAIN PROTEIN-RELATED"/>
    <property type="match status" value="1"/>
</dbReference>
<evidence type="ECO:0000313" key="1">
    <source>
        <dbReference type="EMBL" id="GFS36706.1"/>
    </source>
</evidence>
<proteinExistence type="predicted"/>
<dbReference type="PANTHER" id="PTHR46619:SF3">
    <property type="entry name" value="RNA RECOGNITION MOTIF XS DOMAIN PROTEIN"/>
    <property type="match status" value="1"/>
</dbReference>
<gene>
    <name evidence="1" type="ORF">Acr_00g0047560</name>
</gene>
<dbReference type="AlphaFoldDB" id="A0A7J0DJV5"/>
<evidence type="ECO:0000313" key="2">
    <source>
        <dbReference type="Proteomes" id="UP000585474"/>
    </source>
</evidence>
<comment type="caution">
    <text evidence="1">The sequence shown here is derived from an EMBL/GenBank/DDBJ whole genome shotgun (WGS) entry which is preliminary data.</text>
</comment>